<evidence type="ECO:0000313" key="4">
    <source>
        <dbReference type="Proteomes" id="UP000447545"/>
    </source>
</evidence>
<evidence type="ECO:0000259" key="2">
    <source>
        <dbReference type="PROSITE" id="PS50943"/>
    </source>
</evidence>
<proteinExistence type="predicted"/>
<dbReference type="GO" id="GO:0003677">
    <property type="term" value="F:DNA binding"/>
    <property type="evidence" value="ECO:0007669"/>
    <property type="project" value="UniProtKB-KW"/>
</dbReference>
<keyword evidence="4" id="KW-1185">Reference proteome</keyword>
<gene>
    <name evidence="3" type="ORF">F1003_12080</name>
</gene>
<accession>A0A7K1GEW4</accession>
<dbReference type="InterPro" id="IPR010982">
    <property type="entry name" value="Lambda_DNA-bd_dom_sf"/>
</dbReference>
<reference evidence="3 4" key="1">
    <citation type="submission" date="2019-11" db="EMBL/GenBank/DDBJ databases">
        <title>Winogradskyella ouciana sp. nov., isolated from the hadal seawater of the Mariana Trench.</title>
        <authorList>
            <person name="Liu R."/>
        </authorList>
    </citation>
    <scope>NUCLEOTIDE SEQUENCE [LARGE SCALE GENOMIC DNA]</scope>
    <source>
        <strain evidence="3 4">ZXX205</strain>
    </source>
</reference>
<comment type="caution">
    <text evidence="3">The sequence shown here is derived from an EMBL/GenBank/DDBJ whole genome shotgun (WGS) entry which is preliminary data.</text>
</comment>
<protein>
    <submittedName>
        <fullName evidence="3">Helix-turn-helix domain-containing protein</fullName>
    </submittedName>
</protein>
<evidence type="ECO:0000256" key="1">
    <source>
        <dbReference type="ARBA" id="ARBA00023125"/>
    </source>
</evidence>
<dbReference type="SMART" id="SM00530">
    <property type="entry name" value="HTH_XRE"/>
    <property type="match status" value="1"/>
</dbReference>
<dbReference type="EMBL" id="WJYA01000007">
    <property type="protein sequence ID" value="MTE27673.1"/>
    <property type="molecule type" value="Genomic_DNA"/>
</dbReference>
<dbReference type="PANTHER" id="PTHR46797:SF1">
    <property type="entry name" value="METHYLPHOSPHONATE SYNTHASE"/>
    <property type="match status" value="1"/>
</dbReference>
<dbReference type="Proteomes" id="UP000447545">
    <property type="component" value="Unassembled WGS sequence"/>
</dbReference>
<dbReference type="AlphaFoldDB" id="A0A7K1GEW4"/>
<sequence>MTIGQKIRELREEAQMLQRELAYKLEVGDAYLSKIERNQKNLKKEHLKTISKLFKYSYEELETLWLANKVYDLIKDEKKAIDVLKVAEQEIKYRKTI</sequence>
<dbReference type="InterPro" id="IPR001387">
    <property type="entry name" value="Cro/C1-type_HTH"/>
</dbReference>
<name>A0A7K1GEW4_9FLAO</name>
<dbReference type="GO" id="GO:0003700">
    <property type="term" value="F:DNA-binding transcription factor activity"/>
    <property type="evidence" value="ECO:0007669"/>
    <property type="project" value="TreeGrafter"/>
</dbReference>
<organism evidence="3 4">
    <name type="scientific">Winogradskyella ouciana</name>
    <dbReference type="NCBI Taxonomy" id="2608631"/>
    <lineage>
        <taxon>Bacteria</taxon>
        <taxon>Pseudomonadati</taxon>
        <taxon>Bacteroidota</taxon>
        <taxon>Flavobacteriia</taxon>
        <taxon>Flavobacteriales</taxon>
        <taxon>Flavobacteriaceae</taxon>
        <taxon>Winogradskyella</taxon>
    </lineage>
</organism>
<dbReference type="InterPro" id="IPR050807">
    <property type="entry name" value="TransReg_Diox_bact_type"/>
</dbReference>
<evidence type="ECO:0000313" key="3">
    <source>
        <dbReference type="EMBL" id="MTE27673.1"/>
    </source>
</evidence>
<dbReference type="Pfam" id="PF01381">
    <property type="entry name" value="HTH_3"/>
    <property type="match status" value="1"/>
</dbReference>
<feature type="domain" description="HTH cro/C1-type" evidence="2">
    <location>
        <begin position="7"/>
        <end position="61"/>
    </location>
</feature>
<dbReference type="SUPFAM" id="SSF47413">
    <property type="entry name" value="lambda repressor-like DNA-binding domains"/>
    <property type="match status" value="1"/>
</dbReference>
<dbReference type="Gene3D" id="1.10.260.40">
    <property type="entry name" value="lambda repressor-like DNA-binding domains"/>
    <property type="match status" value="1"/>
</dbReference>
<dbReference type="GO" id="GO:0005829">
    <property type="term" value="C:cytosol"/>
    <property type="evidence" value="ECO:0007669"/>
    <property type="project" value="TreeGrafter"/>
</dbReference>
<dbReference type="RefSeq" id="WP_150315333.1">
    <property type="nucleotide sequence ID" value="NZ_WJYA01000007.1"/>
</dbReference>
<dbReference type="CDD" id="cd00093">
    <property type="entry name" value="HTH_XRE"/>
    <property type="match status" value="1"/>
</dbReference>
<dbReference type="PROSITE" id="PS50943">
    <property type="entry name" value="HTH_CROC1"/>
    <property type="match status" value="1"/>
</dbReference>
<keyword evidence="1" id="KW-0238">DNA-binding</keyword>
<dbReference type="PANTHER" id="PTHR46797">
    <property type="entry name" value="HTH-TYPE TRANSCRIPTIONAL REGULATOR"/>
    <property type="match status" value="1"/>
</dbReference>